<accession>A0A0B7AD46</accession>
<reference evidence="1" key="1">
    <citation type="submission" date="2014-12" db="EMBL/GenBank/DDBJ databases">
        <title>Insight into the proteome of Arion vulgaris.</title>
        <authorList>
            <person name="Aradska J."/>
            <person name="Bulat T."/>
            <person name="Smidak R."/>
            <person name="Sarate P."/>
            <person name="Gangsoo J."/>
            <person name="Sialana F."/>
            <person name="Bilban M."/>
            <person name="Lubec G."/>
        </authorList>
    </citation>
    <scope>NUCLEOTIDE SEQUENCE</scope>
    <source>
        <tissue evidence="1">Skin</tissue>
    </source>
</reference>
<dbReference type="AlphaFoldDB" id="A0A0B7AD46"/>
<sequence length="54" mass="5965">IYITMYTELNSVLVLCLQVSISAPNGEGVMPVFFLDQQHMIGDVVNTMSTIFAL</sequence>
<organism evidence="1">
    <name type="scientific">Arion vulgaris</name>
    <dbReference type="NCBI Taxonomy" id="1028688"/>
    <lineage>
        <taxon>Eukaryota</taxon>
        <taxon>Metazoa</taxon>
        <taxon>Spiralia</taxon>
        <taxon>Lophotrochozoa</taxon>
        <taxon>Mollusca</taxon>
        <taxon>Gastropoda</taxon>
        <taxon>Heterobranchia</taxon>
        <taxon>Euthyneura</taxon>
        <taxon>Panpulmonata</taxon>
        <taxon>Eupulmonata</taxon>
        <taxon>Stylommatophora</taxon>
        <taxon>Helicina</taxon>
        <taxon>Arionoidea</taxon>
        <taxon>Arionidae</taxon>
        <taxon>Arion</taxon>
    </lineage>
</organism>
<feature type="non-terminal residue" evidence="1">
    <location>
        <position position="1"/>
    </location>
</feature>
<proteinExistence type="predicted"/>
<name>A0A0B7AD46_9EUPU</name>
<protein>
    <submittedName>
        <fullName evidence="1">Uncharacterized protein</fullName>
    </submittedName>
</protein>
<evidence type="ECO:0000313" key="1">
    <source>
        <dbReference type="EMBL" id="CEK78924.1"/>
    </source>
</evidence>
<dbReference type="EMBL" id="HACG01032059">
    <property type="protein sequence ID" value="CEK78924.1"/>
    <property type="molecule type" value="Transcribed_RNA"/>
</dbReference>
<gene>
    <name evidence="1" type="primary">ORF112590</name>
</gene>